<sequence length="136" mass="15570">MQLVAITPTLDEALPTLLTCRTQNQHWAATLRHNEAEIDGLLSLFDDLKDRPNPQGLHHRLMSYYTSLSRLKNRIDQLRELYLCGCTTCGSAPCQDPKYNRYQALTGTFAQLGDELTRLREICYQFLSGLVRLNLI</sequence>
<dbReference type="AlphaFoldDB" id="I0K8W9"/>
<protein>
    <submittedName>
        <fullName evidence="1">Uncharacterized protein</fullName>
    </submittedName>
</protein>
<dbReference type="EMBL" id="HE796683">
    <property type="protein sequence ID" value="CCH00572.1"/>
    <property type="molecule type" value="Genomic_DNA"/>
</dbReference>
<dbReference type="STRING" id="1166018.FAES_2563"/>
<dbReference type="RefSeq" id="WP_015331671.1">
    <property type="nucleotide sequence ID" value="NC_020054.1"/>
</dbReference>
<evidence type="ECO:0000313" key="1">
    <source>
        <dbReference type="EMBL" id="CCH00572.1"/>
    </source>
</evidence>
<organism evidence="1 2">
    <name type="scientific">Fibrella aestuarina BUZ 2</name>
    <dbReference type="NCBI Taxonomy" id="1166018"/>
    <lineage>
        <taxon>Bacteria</taxon>
        <taxon>Pseudomonadati</taxon>
        <taxon>Bacteroidota</taxon>
        <taxon>Cytophagia</taxon>
        <taxon>Cytophagales</taxon>
        <taxon>Spirosomataceae</taxon>
        <taxon>Fibrella</taxon>
    </lineage>
</organism>
<evidence type="ECO:0000313" key="2">
    <source>
        <dbReference type="Proteomes" id="UP000011058"/>
    </source>
</evidence>
<reference evidence="1 2" key="1">
    <citation type="journal article" date="2012" name="J. Bacteriol.">
        <title>Genome Sequence of Fibrella aestuarina BUZ 2T, a Filamentous Marine Bacterium.</title>
        <authorList>
            <person name="Filippini M."/>
            <person name="Qi W."/>
            <person name="Blom J."/>
            <person name="Goesmann A."/>
            <person name="Smits T.H."/>
            <person name="Bagheri H.C."/>
        </authorList>
    </citation>
    <scope>NUCLEOTIDE SEQUENCE [LARGE SCALE GENOMIC DNA]</scope>
    <source>
        <strain evidence="2">BUZ 2T</strain>
    </source>
</reference>
<dbReference type="OrthoDB" id="958439at2"/>
<dbReference type="KEGG" id="fae:FAES_2563"/>
<keyword evidence="2" id="KW-1185">Reference proteome</keyword>
<proteinExistence type="predicted"/>
<dbReference type="Proteomes" id="UP000011058">
    <property type="component" value="Chromosome"/>
</dbReference>
<name>I0K8W9_9BACT</name>
<gene>
    <name evidence="1" type="ORF">FAES_2563</name>
</gene>
<accession>I0K8W9</accession>
<dbReference type="HOGENOM" id="CLU_1863922_0_0_10"/>
<dbReference type="eggNOG" id="ENOG5033HG8">
    <property type="taxonomic scope" value="Bacteria"/>
</dbReference>